<organism evidence="1 2">
    <name type="scientific">Piloderma croceum (strain F 1598)</name>
    <dbReference type="NCBI Taxonomy" id="765440"/>
    <lineage>
        <taxon>Eukaryota</taxon>
        <taxon>Fungi</taxon>
        <taxon>Dikarya</taxon>
        <taxon>Basidiomycota</taxon>
        <taxon>Agaricomycotina</taxon>
        <taxon>Agaricomycetes</taxon>
        <taxon>Agaricomycetidae</taxon>
        <taxon>Atheliales</taxon>
        <taxon>Atheliaceae</taxon>
        <taxon>Piloderma</taxon>
    </lineage>
</organism>
<name>A0A0C3F5G7_PILCF</name>
<reference evidence="2" key="2">
    <citation type="submission" date="2015-01" db="EMBL/GenBank/DDBJ databases">
        <title>Evolutionary Origins and Diversification of the Mycorrhizal Mutualists.</title>
        <authorList>
            <consortium name="DOE Joint Genome Institute"/>
            <consortium name="Mycorrhizal Genomics Consortium"/>
            <person name="Kohler A."/>
            <person name="Kuo A."/>
            <person name="Nagy L.G."/>
            <person name="Floudas D."/>
            <person name="Copeland A."/>
            <person name="Barry K.W."/>
            <person name="Cichocki N."/>
            <person name="Veneault-Fourrey C."/>
            <person name="LaButti K."/>
            <person name="Lindquist E.A."/>
            <person name="Lipzen A."/>
            <person name="Lundell T."/>
            <person name="Morin E."/>
            <person name="Murat C."/>
            <person name="Riley R."/>
            <person name="Ohm R."/>
            <person name="Sun H."/>
            <person name="Tunlid A."/>
            <person name="Henrissat B."/>
            <person name="Grigoriev I.V."/>
            <person name="Hibbett D.S."/>
            <person name="Martin F."/>
        </authorList>
    </citation>
    <scope>NUCLEOTIDE SEQUENCE [LARGE SCALE GENOMIC DNA]</scope>
    <source>
        <strain evidence="2">F 1598</strain>
    </source>
</reference>
<dbReference type="HOGENOM" id="CLU_2622878_0_0_1"/>
<sequence length="78" mass="9007">MMYGKQNREHFDGRLLTAQGFVRLKRLSMSRGHSSNRLEQLHGELEGWQLQEPLKLPSMADVRLRRLSKVNAFKALGS</sequence>
<evidence type="ECO:0000313" key="2">
    <source>
        <dbReference type="Proteomes" id="UP000054166"/>
    </source>
</evidence>
<protein>
    <submittedName>
        <fullName evidence="1">Uncharacterized protein</fullName>
    </submittedName>
</protein>
<evidence type="ECO:0000313" key="1">
    <source>
        <dbReference type="EMBL" id="KIM79950.1"/>
    </source>
</evidence>
<accession>A0A0C3F5G7</accession>
<proteinExistence type="predicted"/>
<dbReference type="InParanoid" id="A0A0C3F5G7"/>
<gene>
    <name evidence="1" type="ORF">PILCRDRAFT_541309</name>
</gene>
<dbReference type="EMBL" id="KN833006">
    <property type="protein sequence ID" value="KIM79950.1"/>
    <property type="molecule type" value="Genomic_DNA"/>
</dbReference>
<dbReference type="AlphaFoldDB" id="A0A0C3F5G7"/>
<keyword evidence="2" id="KW-1185">Reference proteome</keyword>
<reference evidence="1 2" key="1">
    <citation type="submission" date="2014-04" db="EMBL/GenBank/DDBJ databases">
        <authorList>
            <consortium name="DOE Joint Genome Institute"/>
            <person name="Kuo A."/>
            <person name="Tarkka M."/>
            <person name="Buscot F."/>
            <person name="Kohler A."/>
            <person name="Nagy L.G."/>
            <person name="Floudas D."/>
            <person name="Copeland A."/>
            <person name="Barry K.W."/>
            <person name="Cichocki N."/>
            <person name="Veneault-Fourrey C."/>
            <person name="LaButti K."/>
            <person name="Lindquist E.A."/>
            <person name="Lipzen A."/>
            <person name="Lundell T."/>
            <person name="Morin E."/>
            <person name="Murat C."/>
            <person name="Sun H."/>
            <person name="Tunlid A."/>
            <person name="Henrissat B."/>
            <person name="Grigoriev I.V."/>
            <person name="Hibbett D.S."/>
            <person name="Martin F."/>
            <person name="Nordberg H.P."/>
            <person name="Cantor M.N."/>
            <person name="Hua S.X."/>
        </authorList>
    </citation>
    <scope>NUCLEOTIDE SEQUENCE [LARGE SCALE GENOMIC DNA]</scope>
    <source>
        <strain evidence="1 2">F 1598</strain>
    </source>
</reference>
<dbReference type="Proteomes" id="UP000054166">
    <property type="component" value="Unassembled WGS sequence"/>
</dbReference>